<protein>
    <submittedName>
        <fullName evidence="1">Uncharacterized protein</fullName>
    </submittedName>
</protein>
<proteinExistence type="predicted"/>
<gene>
    <name evidence="1" type="ORF">BKM31_17635</name>
</gene>
<keyword evidence="2" id="KW-1185">Reference proteome</keyword>
<dbReference type="STRING" id="1909395.BKM31_17635"/>
<dbReference type="KEGG" id="noa:BKM31_17635"/>
<dbReference type="AlphaFoldDB" id="A0A1U9ZYK8"/>
<organism evidence="1 2">
    <name type="scientific">[Actinomadura] parvosata subsp. kistnae</name>
    <dbReference type="NCBI Taxonomy" id="1909395"/>
    <lineage>
        <taxon>Bacteria</taxon>
        <taxon>Bacillati</taxon>
        <taxon>Actinomycetota</taxon>
        <taxon>Actinomycetes</taxon>
        <taxon>Streptosporangiales</taxon>
        <taxon>Streptosporangiaceae</taxon>
        <taxon>Nonomuraea</taxon>
    </lineage>
</organism>
<evidence type="ECO:0000313" key="1">
    <source>
        <dbReference type="EMBL" id="AQZ63041.1"/>
    </source>
</evidence>
<dbReference type="Proteomes" id="UP000190797">
    <property type="component" value="Chromosome"/>
</dbReference>
<evidence type="ECO:0000313" key="2">
    <source>
        <dbReference type="Proteomes" id="UP000190797"/>
    </source>
</evidence>
<sequence>METDLADDYTAGDARFTAALDAVIAAAKTPGVIGVKFADNLGYTGFTSPGDVTRFLTRAGGALRAALPGKRLSIGVVVPELGCGSVKACIQAMRAKAPLATKENVTRYLKTRAADRVEISTGLFGRTYRRHHVPDPKTGKPTPITPALAARAQWMSIRALEWDTLAQIGAREYGLAHTGDTSAWDQAAATTQIDARIGTAIALGVPTITLWGHQAVDDNQTYRLLDAGLTPNALWTTLTRQGLRGRLAVIVDAASTERGITADLAELAKAVSEVFLLL</sequence>
<reference evidence="2" key="1">
    <citation type="journal article" date="2017" name="Med. Chem. Commun.">
        <title>Nonomuraea sp. ATCC 55076 harbours the largest actinomycete chromosome to date and the kistamicin biosynthetic gene cluster.</title>
        <authorList>
            <person name="Nazari B."/>
            <person name="Forneris C.C."/>
            <person name="Gibson M.I."/>
            <person name="Moon K."/>
            <person name="Schramma K.R."/>
            <person name="Seyedsayamdost M.R."/>
        </authorList>
    </citation>
    <scope>NUCLEOTIDE SEQUENCE [LARGE SCALE GENOMIC DNA]</scope>
    <source>
        <strain evidence="2">ATCC 55076</strain>
    </source>
</reference>
<dbReference type="EMBL" id="CP017717">
    <property type="protein sequence ID" value="AQZ63041.1"/>
    <property type="molecule type" value="Genomic_DNA"/>
</dbReference>
<accession>A0A1U9ZYK8</accession>
<name>A0A1U9ZYK8_9ACTN</name>